<organism evidence="5">
    <name type="scientific">Paenarthrobacter sp. AMU7</name>
    <dbReference type="NCBI Taxonomy" id="3162492"/>
    <lineage>
        <taxon>Bacteria</taxon>
        <taxon>Bacillati</taxon>
        <taxon>Actinomycetota</taxon>
        <taxon>Actinomycetes</taxon>
        <taxon>Micrococcales</taxon>
        <taxon>Micrococcaceae</taxon>
        <taxon>Paenarthrobacter</taxon>
    </lineage>
</organism>
<feature type="compositionally biased region" description="Basic and acidic residues" evidence="3">
    <location>
        <begin position="165"/>
        <end position="176"/>
    </location>
</feature>
<gene>
    <name evidence="5" type="ORF">ABQM86_05155</name>
</gene>
<dbReference type="RefSeq" id="WP_280626937.1">
    <property type="nucleotide sequence ID" value="NZ_CP165735.1"/>
</dbReference>
<dbReference type="EMBL" id="CP165735">
    <property type="protein sequence ID" value="XDV72557.1"/>
    <property type="molecule type" value="Genomic_DNA"/>
</dbReference>
<dbReference type="PROSITE" id="PS51186">
    <property type="entry name" value="GNAT"/>
    <property type="match status" value="1"/>
</dbReference>
<keyword evidence="1" id="KW-0808">Transferase</keyword>
<evidence type="ECO:0000256" key="3">
    <source>
        <dbReference type="SAM" id="MobiDB-lite"/>
    </source>
</evidence>
<dbReference type="GO" id="GO:0016747">
    <property type="term" value="F:acyltransferase activity, transferring groups other than amino-acyl groups"/>
    <property type="evidence" value="ECO:0007669"/>
    <property type="project" value="InterPro"/>
</dbReference>
<keyword evidence="2" id="KW-0012">Acyltransferase</keyword>
<dbReference type="Pfam" id="PF00583">
    <property type="entry name" value="Acetyltransf_1"/>
    <property type="match status" value="1"/>
</dbReference>
<protein>
    <submittedName>
        <fullName evidence="5">GNAT family N-acetyltransferase</fullName>
    </submittedName>
</protein>
<dbReference type="AlphaFoldDB" id="A0AB39YRN0"/>
<feature type="domain" description="N-acetyltransferase" evidence="4">
    <location>
        <begin position="5"/>
        <end position="176"/>
    </location>
</feature>
<feature type="region of interest" description="Disordered" evidence="3">
    <location>
        <begin position="154"/>
        <end position="176"/>
    </location>
</feature>
<dbReference type="InterPro" id="IPR016181">
    <property type="entry name" value="Acyl_CoA_acyltransferase"/>
</dbReference>
<evidence type="ECO:0000259" key="4">
    <source>
        <dbReference type="PROSITE" id="PS51186"/>
    </source>
</evidence>
<sequence>MEPVPRVRRLQPSDWRLLREVRLEMLKDTPMAYVESLESARRQTDTQWQERAAAMSGNCSLTLVADAGQDGSTFCGLMRVVVKDRQSTEKPLQAMLLSVYVAPGHRGLGLADELLNEACKAASEELAAGSIQLGVHEDNSRALAFYRRHGFETTGASRPYPQDTSKLELTMERQLS</sequence>
<evidence type="ECO:0000313" key="5">
    <source>
        <dbReference type="EMBL" id="XDV72557.1"/>
    </source>
</evidence>
<evidence type="ECO:0000256" key="1">
    <source>
        <dbReference type="ARBA" id="ARBA00022679"/>
    </source>
</evidence>
<dbReference type="CDD" id="cd04301">
    <property type="entry name" value="NAT_SF"/>
    <property type="match status" value="1"/>
</dbReference>
<reference evidence="5" key="1">
    <citation type="submission" date="2024-07" db="EMBL/GenBank/DDBJ databases">
        <authorList>
            <person name="Li J."/>
            <person name="Wei H."/>
            <person name="Ma J."/>
        </authorList>
    </citation>
    <scope>NUCLEOTIDE SEQUENCE</scope>
    <source>
        <strain evidence="5">AMU7</strain>
    </source>
</reference>
<dbReference type="Gene3D" id="3.40.630.30">
    <property type="match status" value="1"/>
</dbReference>
<evidence type="ECO:0000256" key="2">
    <source>
        <dbReference type="ARBA" id="ARBA00023315"/>
    </source>
</evidence>
<dbReference type="InterPro" id="IPR000182">
    <property type="entry name" value="GNAT_dom"/>
</dbReference>
<proteinExistence type="predicted"/>
<dbReference type="InterPro" id="IPR050832">
    <property type="entry name" value="Bact_Acetyltransf"/>
</dbReference>
<name>A0AB39YRN0_9MICC</name>
<dbReference type="PANTHER" id="PTHR43877">
    <property type="entry name" value="AMINOALKYLPHOSPHONATE N-ACETYLTRANSFERASE-RELATED-RELATED"/>
    <property type="match status" value="1"/>
</dbReference>
<dbReference type="SUPFAM" id="SSF55729">
    <property type="entry name" value="Acyl-CoA N-acyltransferases (Nat)"/>
    <property type="match status" value="1"/>
</dbReference>
<accession>A0AB39YRN0</accession>